<dbReference type="GO" id="GO:0006152">
    <property type="term" value="P:purine nucleoside catabolic process"/>
    <property type="evidence" value="ECO:0007669"/>
    <property type="project" value="TreeGrafter"/>
</dbReference>
<dbReference type="AlphaFoldDB" id="G7E2K2"/>
<dbReference type="SUPFAM" id="SSF53590">
    <property type="entry name" value="Nucleoside hydrolase"/>
    <property type="match status" value="1"/>
</dbReference>
<dbReference type="GO" id="GO:0008477">
    <property type="term" value="F:purine nucleosidase activity"/>
    <property type="evidence" value="ECO:0007669"/>
    <property type="project" value="TreeGrafter"/>
</dbReference>
<comment type="similarity">
    <text evidence="1">Belongs to the IUNH family.</text>
</comment>
<dbReference type="PANTHER" id="PTHR12304:SF4">
    <property type="entry name" value="URIDINE NUCLEOSIDASE"/>
    <property type="match status" value="1"/>
</dbReference>
<dbReference type="Gene3D" id="3.90.245.10">
    <property type="entry name" value="Ribonucleoside hydrolase-like"/>
    <property type="match status" value="1"/>
</dbReference>
<organism evidence="6 7">
    <name type="scientific">Mixia osmundae (strain CBS 9802 / IAM 14324 / JCM 22182 / KY 12970)</name>
    <dbReference type="NCBI Taxonomy" id="764103"/>
    <lineage>
        <taxon>Eukaryota</taxon>
        <taxon>Fungi</taxon>
        <taxon>Dikarya</taxon>
        <taxon>Basidiomycota</taxon>
        <taxon>Pucciniomycotina</taxon>
        <taxon>Mixiomycetes</taxon>
        <taxon>Mixiales</taxon>
        <taxon>Mixiaceae</taxon>
        <taxon>Mixia</taxon>
    </lineage>
</organism>
<comment type="caution">
    <text evidence="6">The sequence shown here is derived from an EMBL/GenBank/DDBJ whole genome shotgun (WGS) entry which is preliminary data.</text>
</comment>
<dbReference type="InterPro" id="IPR023186">
    <property type="entry name" value="IUNH"/>
</dbReference>
<dbReference type="GO" id="GO:0005829">
    <property type="term" value="C:cytosol"/>
    <property type="evidence" value="ECO:0007669"/>
    <property type="project" value="TreeGrafter"/>
</dbReference>
<keyword evidence="2" id="KW-0378">Hydrolase</keyword>
<evidence type="ECO:0000259" key="5">
    <source>
        <dbReference type="Pfam" id="PF01156"/>
    </source>
</evidence>
<sequence length="193" mass="20954">MISSLVTFFAETYRDAFGFSHGPPMHDVLTVMYVALPELFTGKRYRVDVERSSPLTLGQTVVDVYGAKSASLAAMAEPESAQSWGPAGKNVWVGESVQTVKLWQHLLECIKQCDRVSPLNIASSSAESTPKANATDALESPTPSLPDEPDPTPSALADSIKDIFVKTPQFEARINGAICELQFRIARSALHNT</sequence>
<dbReference type="Proteomes" id="UP000009131">
    <property type="component" value="Unassembled WGS sequence"/>
</dbReference>
<protein>
    <recommendedName>
        <fullName evidence="5">Inosine/uridine-preferring nucleoside hydrolase domain-containing protein</fullName>
    </recommendedName>
</protein>
<dbReference type="STRING" id="764103.G7E2K2"/>
<dbReference type="PANTHER" id="PTHR12304">
    <property type="entry name" value="INOSINE-URIDINE PREFERRING NUCLEOSIDE HYDROLASE"/>
    <property type="match status" value="1"/>
</dbReference>
<keyword evidence="3" id="KW-0326">Glycosidase</keyword>
<evidence type="ECO:0000313" key="6">
    <source>
        <dbReference type="EMBL" id="GAA97062.1"/>
    </source>
</evidence>
<dbReference type="HOGENOM" id="CLU_1409103_0_0_1"/>
<proteinExistence type="inferred from homology"/>
<feature type="domain" description="Inosine/uridine-preferring nucleoside hydrolase" evidence="5">
    <location>
        <begin position="1"/>
        <end position="98"/>
    </location>
</feature>
<evidence type="ECO:0000313" key="7">
    <source>
        <dbReference type="Proteomes" id="UP000009131"/>
    </source>
</evidence>
<name>G7E2K2_MIXOS</name>
<dbReference type="Pfam" id="PF01156">
    <property type="entry name" value="IU_nuc_hydro"/>
    <property type="match status" value="1"/>
</dbReference>
<evidence type="ECO:0000256" key="4">
    <source>
        <dbReference type="SAM" id="MobiDB-lite"/>
    </source>
</evidence>
<reference evidence="6 7" key="1">
    <citation type="journal article" date="2011" name="J. Gen. Appl. Microbiol.">
        <title>Draft genome sequencing of the enigmatic basidiomycete Mixia osmundae.</title>
        <authorList>
            <person name="Nishida H."/>
            <person name="Nagatsuka Y."/>
            <person name="Sugiyama J."/>
        </authorList>
    </citation>
    <scope>NUCLEOTIDE SEQUENCE [LARGE SCALE GENOMIC DNA]</scope>
    <source>
        <strain evidence="7">CBS 9802 / IAM 14324 / JCM 22182 / KY 12970</strain>
    </source>
</reference>
<accession>G7E2K2</accession>
<evidence type="ECO:0000256" key="2">
    <source>
        <dbReference type="ARBA" id="ARBA00022801"/>
    </source>
</evidence>
<dbReference type="InterPro" id="IPR001910">
    <property type="entry name" value="Inosine/uridine_hydrolase_dom"/>
</dbReference>
<keyword evidence="7" id="KW-1185">Reference proteome</keyword>
<dbReference type="InterPro" id="IPR036452">
    <property type="entry name" value="Ribo_hydro-like"/>
</dbReference>
<evidence type="ECO:0000256" key="3">
    <source>
        <dbReference type="ARBA" id="ARBA00023295"/>
    </source>
</evidence>
<dbReference type="OrthoDB" id="432381at2759"/>
<dbReference type="InParanoid" id="G7E2K2"/>
<dbReference type="eggNOG" id="KOG2938">
    <property type="taxonomic scope" value="Eukaryota"/>
</dbReference>
<feature type="region of interest" description="Disordered" evidence="4">
    <location>
        <begin position="124"/>
        <end position="153"/>
    </location>
</feature>
<evidence type="ECO:0000256" key="1">
    <source>
        <dbReference type="ARBA" id="ARBA00009176"/>
    </source>
</evidence>
<reference evidence="6 7" key="2">
    <citation type="journal article" date="2012" name="Open Biol.">
        <title>Characteristics of nucleosomes and linker DNA regions on the genome of the basidiomycete Mixia osmundae revealed by mono- and dinucleosome mapping.</title>
        <authorList>
            <person name="Nishida H."/>
            <person name="Kondo S."/>
            <person name="Matsumoto T."/>
            <person name="Suzuki Y."/>
            <person name="Yoshikawa H."/>
            <person name="Taylor T.D."/>
            <person name="Sugiyama J."/>
        </authorList>
    </citation>
    <scope>NUCLEOTIDE SEQUENCE [LARGE SCALE GENOMIC DNA]</scope>
    <source>
        <strain evidence="7">CBS 9802 / IAM 14324 / JCM 22182 / KY 12970</strain>
    </source>
</reference>
<dbReference type="EMBL" id="BABT02000110">
    <property type="protein sequence ID" value="GAA97062.1"/>
    <property type="molecule type" value="Genomic_DNA"/>
</dbReference>
<gene>
    <name evidence="6" type="primary">Mo03737</name>
    <name evidence="6" type="ORF">E5Q_03737</name>
</gene>